<keyword evidence="4" id="KW-1185">Reference proteome</keyword>
<feature type="compositionally biased region" description="Polar residues" evidence="1">
    <location>
        <begin position="414"/>
        <end position="439"/>
    </location>
</feature>
<proteinExistence type="predicted"/>
<evidence type="ECO:0000313" key="3">
    <source>
        <dbReference type="EnsemblMetazoa" id="XP_038058566.1"/>
    </source>
</evidence>
<dbReference type="EnsemblMetazoa" id="XM_038202638.1">
    <property type="protein sequence ID" value="XP_038058566.1"/>
    <property type="gene ID" value="LOC119729845"/>
</dbReference>
<feature type="compositionally biased region" description="Polar residues" evidence="1">
    <location>
        <begin position="519"/>
        <end position="528"/>
    </location>
</feature>
<evidence type="ECO:0000256" key="2">
    <source>
        <dbReference type="SAM" id="Phobius"/>
    </source>
</evidence>
<feature type="region of interest" description="Disordered" evidence="1">
    <location>
        <begin position="222"/>
        <end position="289"/>
    </location>
</feature>
<dbReference type="AlphaFoldDB" id="A0A914A585"/>
<feature type="region of interest" description="Disordered" evidence="1">
    <location>
        <begin position="172"/>
        <end position="194"/>
    </location>
</feature>
<dbReference type="GeneID" id="119729845"/>
<keyword evidence="2" id="KW-1133">Transmembrane helix</keyword>
<protein>
    <submittedName>
        <fullName evidence="3">Uncharacterized protein</fullName>
    </submittedName>
</protein>
<evidence type="ECO:0000313" key="4">
    <source>
        <dbReference type="Proteomes" id="UP000887568"/>
    </source>
</evidence>
<feature type="transmembrane region" description="Helical" evidence="2">
    <location>
        <begin position="87"/>
        <end position="111"/>
    </location>
</feature>
<feature type="compositionally biased region" description="Low complexity" evidence="1">
    <location>
        <begin position="185"/>
        <end position="194"/>
    </location>
</feature>
<dbReference type="RefSeq" id="XP_038058566.1">
    <property type="nucleotide sequence ID" value="XM_038202638.1"/>
</dbReference>
<reference evidence="3" key="1">
    <citation type="submission" date="2022-11" db="UniProtKB">
        <authorList>
            <consortium name="EnsemblMetazoa"/>
        </authorList>
    </citation>
    <scope>IDENTIFICATION</scope>
</reference>
<sequence>MRRLDCVLQSNGKSGALCVYRLRDGYSPPILYECESGDFIDECGCITKTSNGCSCSVNGASSNVTVVNGQFTCVPDDSESMKSGVPIGIPIGVTLTLIVLLVVLVAGLIWWRRREKRNNEGNDMPPTENTHVIGSDTFNVNPTFGLDEDHHVTEDILKPVAVVGPRPLKSDPNNVLAEIKPNDRSASAAGTSEGESYATIQSAGYTPYNPKGQKDVYTALQGTKNSNEDGNAPIPSTGYTAYKPKRGNDVYTDLKKTGNDDDDDPAVYTPILNNGPKQDKDDPENEYVDPENVTVAASGQWNGAKGVKAPVLLSKPNNLTKDSGYVDVDAPSVVFTDGSKPSARTKKPSGGSGYVSVDSPSASFHNNQDENPENNYYFKLEEPTADDEDDYSLASAPGVNDYDTFNRAGGKRPSANSPTDDGVYNLTSVPEDNEYNTFNRPGVRRPSNNAPTDDGLYSLTNPPGDDEYSTFDRLGNRGPSANAPSDEGVYSLTGPPEGDVYSTSNRVGKKPTPGAPAINNESEYSTLD</sequence>
<feature type="region of interest" description="Disordered" evidence="1">
    <location>
        <begin position="331"/>
        <end position="528"/>
    </location>
</feature>
<keyword evidence="2" id="KW-0812">Transmembrane</keyword>
<keyword evidence="2" id="KW-0472">Membrane</keyword>
<evidence type="ECO:0000256" key="1">
    <source>
        <dbReference type="SAM" id="MobiDB-lite"/>
    </source>
</evidence>
<name>A0A914A585_PATMI</name>
<feature type="compositionally biased region" description="Basic and acidic residues" evidence="1">
    <location>
        <begin position="246"/>
        <end position="259"/>
    </location>
</feature>
<organism evidence="3 4">
    <name type="scientific">Patiria miniata</name>
    <name type="common">Bat star</name>
    <name type="synonym">Asterina miniata</name>
    <dbReference type="NCBI Taxonomy" id="46514"/>
    <lineage>
        <taxon>Eukaryota</taxon>
        <taxon>Metazoa</taxon>
        <taxon>Echinodermata</taxon>
        <taxon>Eleutherozoa</taxon>
        <taxon>Asterozoa</taxon>
        <taxon>Asteroidea</taxon>
        <taxon>Valvatacea</taxon>
        <taxon>Valvatida</taxon>
        <taxon>Asterinidae</taxon>
        <taxon>Patiria</taxon>
    </lineage>
</organism>
<accession>A0A914A585</accession>
<dbReference type="Proteomes" id="UP000887568">
    <property type="component" value="Unplaced"/>
</dbReference>